<dbReference type="GO" id="GO:0005886">
    <property type="term" value="C:plasma membrane"/>
    <property type="evidence" value="ECO:0007669"/>
    <property type="project" value="TreeGrafter"/>
</dbReference>
<sequence length="1178" mass="137224">MNVPLDRYFFFNEYSKLKRLRVPNVLIPEKIKISDGKYLFFYPYYQSLKPLEVLSEEVSGQILRLFTFLSKAGVIVPVLGLDDFLLGSGVVFVPSFISDFPDRAKEVVFSVEKTPQATRKVCYQFLKKHGMDPIEIGDDLPATLTTEIRFPYIHREIEGEIKERIDQTTRFPLLILITGEQRVGKTKMASVLAEDLREKGFLVHQVFSVLDLKMWYDASDDLDLLTRLDDGQKKVILIDDLSDGSDLIPLMEKLSTISTGTEIVIIATSTKTYDFFHEIYRLSPFTLKETQIFLERSLGKIQDSTVRLIHHLSRGLPGYMVEILKVLNGADPGNDVSNVFEPLLQKLDSPEIRDLSVLGQKFTGDELRALQKITGEDLSRIVEKAMDTGVMMVEEGHYRFTLKEFWDYYYRKVPNERKSFLHERLFKELPEDLAVKHVMSIEDVKTRAVQILRYVRSHFWEYEKTRSMIEYLEGLEKSLGRTLYAIESLKTKLLFRIDPSMIEKENFRFSWFVRFKELVSNPEKVFEKSEHLSYRDLYGLAIASRSYRRAGKRVPQKLLELIEEELEKKNFSTKEQKYLKAVLLYEKFSASEDRDLLKEAMYIATQERFLDVEISGYRSLGSLSRTRAMSNYYFNRSLEISKKIDPSLAIVDESNLTWSLLYEGKISAFLTQLHRLRKQSQLFGSVTTLSYTYFLEGLYYLHRKDYQNAEKIFRIELDLEERNHIERRALRGLVINRLFAGDFEGARSLLNKEEPEFERFGFELLRKMVLAESDAEFLNAWKEAVEQPRKFFNEEIAYIFSERLAKLDPEGFEEFVLELEKENVENTSNLTLALVYESLHRFYAALGQSFKAKRFLKKAILVYNTMGLKEVSSKLEANLGTFSSENRIPHYLFVSFIEPNKDFFEVMELVAAKLSEILPYEVFSLKIVERRTGKTIEEFSTSFSGVSDGEDFLETSPFRTRMSFNLDMRHDMLIYISTNLECDEESAWDFVETLEWFGHTLTAVLRERLYRDRSIKDSLTGVLSRWYFMERLEEEAYKSTRYRMPLSLIMCDIDDFKKINDQFGHMSGDSALRWIGKKLFSSLRKSDLVGRYGGEEFVVALPGTSLKEARLVAEKLRNSIKTDPENLHHITVSFGVAEYIPGESIFETIRRADEALYMAKSLGKDRVVTEQELSQRSF</sequence>
<dbReference type="InterPro" id="IPR019734">
    <property type="entry name" value="TPR_rpt"/>
</dbReference>
<dbReference type="SUPFAM" id="SSF55073">
    <property type="entry name" value="Nucleotide cyclase"/>
    <property type="match status" value="1"/>
</dbReference>
<dbReference type="CDD" id="cd01949">
    <property type="entry name" value="GGDEF"/>
    <property type="match status" value="1"/>
</dbReference>
<evidence type="ECO:0000313" key="4">
    <source>
        <dbReference type="Proteomes" id="UP000000445"/>
    </source>
</evidence>
<dbReference type="PROSITE" id="PS50005">
    <property type="entry name" value="TPR"/>
    <property type="match status" value="1"/>
</dbReference>
<dbReference type="Pfam" id="PF00990">
    <property type="entry name" value="GGDEF"/>
    <property type="match status" value="1"/>
</dbReference>
<keyword evidence="4" id="KW-1185">Reference proteome</keyword>
<dbReference type="InterPro" id="IPR027417">
    <property type="entry name" value="P-loop_NTPase"/>
</dbReference>
<dbReference type="InterPro" id="IPR043128">
    <property type="entry name" value="Rev_trsase/Diguanyl_cyclase"/>
</dbReference>
<name>B9K7V8_THENN</name>
<accession>B9K7V8</accession>
<dbReference type="GO" id="GO:0043709">
    <property type="term" value="P:cell adhesion involved in single-species biofilm formation"/>
    <property type="evidence" value="ECO:0007669"/>
    <property type="project" value="TreeGrafter"/>
</dbReference>
<keyword evidence="3" id="KW-0418">Kinase</keyword>
<keyword evidence="1" id="KW-0802">TPR repeat</keyword>
<dbReference type="Proteomes" id="UP000000445">
    <property type="component" value="Chromosome"/>
</dbReference>
<dbReference type="InterPro" id="IPR029787">
    <property type="entry name" value="Nucleotide_cyclase"/>
</dbReference>
<dbReference type="PANTHER" id="PTHR45138">
    <property type="entry name" value="REGULATORY COMPONENTS OF SENSORY TRANSDUCTION SYSTEM"/>
    <property type="match status" value="1"/>
</dbReference>
<dbReference type="eggNOG" id="COG3706">
    <property type="taxonomic scope" value="Bacteria"/>
</dbReference>
<dbReference type="HOGENOM" id="CLU_006091_0_0_0"/>
<dbReference type="AlphaFoldDB" id="B9K7V8"/>
<dbReference type="STRING" id="309803.CTN_0865"/>
<dbReference type="SUPFAM" id="SSF52540">
    <property type="entry name" value="P-loop containing nucleoside triphosphate hydrolases"/>
    <property type="match status" value="1"/>
</dbReference>
<organism evidence="3 4">
    <name type="scientific">Thermotoga neapolitana (strain ATCC 49049 / DSM 4359 / NBRC 107923 / NS-E)</name>
    <dbReference type="NCBI Taxonomy" id="309803"/>
    <lineage>
        <taxon>Bacteria</taxon>
        <taxon>Thermotogati</taxon>
        <taxon>Thermotogota</taxon>
        <taxon>Thermotogae</taxon>
        <taxon>Thermotogales</taxon>
        <taxon>Thermotogaceae</taxon>
        <taxon>Thermotoga</taxon>
    </lineage>
</organism>
<dbReference type="PROSITE" id="PS50887">
    <property type="entry name" value="GGDEF"/>
    <property type="match status" value="1"/>
</dbReference>
<keyword evidence="3" id="KW-0808">Transferase</keyword>
<proteinExistence type="predicted"/>
<dbReference type="SMART" id="SM00267">
    <property type="entry name" value="GGDEF"/>
    <property type="match status" value="1"/>
</dbReference>
<feature type="repeat" description="TPR" evidence="1">
    <location>
        <begin position="690"/>
        <end position="723"/>
    </location>
</feature>
<evidence type="ECO:0000313" key="3">
    <source>
        <dbReference type="EMBL" id="ACM23041.1"/>
    </source>
</evidence>
<dbReference type="KEGG" id="tna:CTN_0865"/>
<evidence type="ECO:0000259" key="2">
    <source>
        <dbReference type="PROSITE" id="PS50887"/>
    </source>
</evidence>
<dbReference type="GO" id="GO:0004674">
    <property type="term" value="F:protein serine/threonine kinase activity"/>
    <property type="evidence" value="ECO:0007669"/>
    <property type="project" value="UniProtKB-KW"/>
</dbReference>
<gene>
    <name evidence="3" type="ordered locus">CTN_0865</name>
</gene>
<feature type="domain" description="GGDEF" evidence="2">
    <location>
        <begin position="1044"/>
        <end position="1172"/>
    </location>
</feature>
<dbReference type="eggNOG" id="COG1672">
    <property type="taxonomic scope" value="Bacteria"/>
</dbReference>
<dbReference type="PANTHER" id="PTHR45138:SF9">
    <property type="entry name" value="DIGUANYLATE CYCLASE DGCM-RELATED"/>
    <property type="match status" value="1"/>
</dbReference>
<dbReference type="Gene3D" id="3.30.70.270">
    <property type="match status" value="1"/>
</dbReference>
<dbReference type="FunFam" id="3.30.70.270:FF:000001">
    <property type="entry name" value="Diguanylate cyclase domain protein"/>
    <property type="match status" value="1"/>
</dbReference>
<dbReference type="GO" id="GO:0052621">
    <property type="term" value="F:diguanylate cyclase activity"/>
    <property type="evidence" value="ECO:0007669"/>
    <property type="project" value="TreeGrafter"/>
</dbReference>
<dbReference type="InterPro" id="IPR000160">
    <property type="entry name" value="GGDEF_dom"/>
</dbReference>
<reference evidence="3 4" key="1">
    <citation type="journal article" date="2009" name="Biosci. Biotechnol. Biochem.">
        <title>WeGAS: a web-based microbial genome annotation system.</title>
        <authorList>
            <person name="Lee D."/>
            <person name="Seo H."/>
            <person name="Park C."/>
            <person name="Park K."/>
        </authorList>
    </citation>
    <scope>NUCLEOTIDE SEQUENCE [LARGE SCALE GENOMIC DNA]</scope>
    <source>
        <strain evidence="4">ATCC 49049 / DSM 4359 / NBRC 107923 / NS-E</strain>
    </source>
</reference>
<evidence type="ECO:0000256" key="1">
    <source>
        <dbReference type="PROSITE-ProRule" id="PRU00339"/>
    </source>
</evidence>
<protein>
    <submittedName>
        <fullName evidence="3">Diguanylate cyclase and serine/threonine protein kinase with TPR repeats</fullName>
    </submittedName>
</protein>
<dbReference type="GO" id="GO:1902201">
    <property type="term" value="P:negative regulation of bacterial-type flagellum-dependent cell motility"/>
    <property type="evidence" value="ECO:0007669"/>
    <property type="project" value="TreeGrafter"/>
</dbReference>
<dbReference type="EMBL" id="CP000916">
    <property type="protein sequence ID" value="ACM23041.1"/>
    <property type="molecule type" value="Genomic_DNA"/>
</dbReference>
<keyword evidence="3" id="KW-0723">Serine/threonine-protein kinase</keyword>
<dbReference type="NCBIfam" id="TIGR00254">
    <property type="entry name" value="GGDEF"/>
    <property type="match status" value="1"/>
</dbReference>
<dbReference type="InterPro" id="IPR050469">
    <property type="entry name" value="Diguanylate_Cyclase"/>
</dbReference>